<keyword evidence="4" id="KW-1185">Reference proteome</keyword>
<feature type="transmembrane region" description="Helical" evidence="2">
    <location>
        <begin position="247"/>
        <end position="268"/>
    </location>
</feature>
<feature type="transmembrane region" description="Helical" evidence="2">
    <location>
        <begin position="72"/>
        <end position="98"/>
    </location>
</feature>
<feature type="transmembrane region" description="Helical" evidence="2">
    <location>
        <begin position="128"/>
        <end position="151"/>
    </location>
</feature>
<feature type="transmembrane region" description="Helical" evidence="2">
    <location>
        <begin position="280"/>
        <end position="308"/>
    </location>
</feature>
<keyword evidence="2" id="KW-0812">Transmembrane</keyword>
<dbReference type="OrthoDB" id="3029622at2759"/>
<gene>
    <name evidence="3" type="ORF">BDV98DRAFT_595317</name>
</gene>
<feature type="region of interest" description="Disordered" evidence="1">
    <location>
        <begin position="370"/>
        <end position="452"/>
    </location>
</feature>
<keyword evidence="2" id="KW-0472">Membrane</keyword>
<evidence type="ECO:0000313" key="3">
    <source>
        <dbReference type="EMBL" id="TFK98973.1"/>
    </source>
</evidence>
<feature type="transmembrane region" description="Helical" evidence="2">
    <location>
        <begin position="208"/>
        <end position="235"/>
    </location>
</feature>
<evidence type="ECO:0000313" key="4">
    <source>
        <dbReference type="Proteomes" id="UP000305067"/>
    </source>
</evidence>
<dbReference type="AlphaFoldDB" id="A0A5C3QKS2"/>
<feature type="transmembrane region" description="Helical" evidence="2">
    <location>
        <begin position="42"/>
        <end position="60"/>
    </location>
</feature>
<organism evidence="3 4">
    <name type="scientific">Pterulicium gracile</name>
    <dbReference type="NCBI Taxonomy" id="1884261"/>
    <lineage>
        <taxon>Eukaryota</taxon>
        <taxon>Fungi</taxon>
        <taxon>Dikarya</taxon>
        <taxon>Basidiomycota</taxon>
        <taxon>Agaricomycotina</taxon>
        <taxon>Agaricomycetes</taxon>
        <taxon>Agaricomycetidae</taxon>
        <taxon>Agaricales</taxon>
        <taxon>Pleurotineae</taxon>
        <taxon>Pterulaceae</taxon>
        <taxon>Pterulicium</taxon>
    </lineage>
</organism>
<dbReference type="Proteomes" id="UP000305067">
    <property type="component" value="Unassembled WGS sequence"/>
</dbReference>
<protein>
    <submittedName>
        <fullName evidence="3">Uncharacterized protein</fullName>
    </submittedName>
</protein>
<feature type="transmembrane region" description="Helical" evidence="2">
    <location>
        <begin position="163"/>
        <end position="188"/>
    </location>
</feature>
<reference evidence="3 4" key="1">
    <citation type="journal article" date="2019" name="Nat. Ecol. Evol.">
        <title>Megaphylogeny resolves global patterns of mushroom evolution.</title>
        <authorList>
            <person name="Varga T."/>
            <person name="Krizsan K."/>
            <person name="Foldi C."/>
            <person name="Dima B."/>
            <person name="Sanchez-Garcia M."/>
            <person name="Sanchez-Ramirez S."/>
            <person name="Szollosi G.J."/>
            <person name="Szarkandi J.G."/>
            <person name="Papp V."/>
            <person name="Albert L."/>
            <person name="Andreopoulos W."/>
            <person name="Angelini C."/>
            <person name="Antonin V."/>
            <person name="Barry K.W."/>
            <person name="Bougher N.L."/>
            <person name="Buchanan P."/>
            <person name="Buyck B."/>
            <person name="Bense V."/>
            <person name="Catcheside P."/>
            <person name="Chovatia M."/>
            <person name="Cooper J."/>
            <person name="Damon W."/>
            <person name="Desjardin D."/>
            <person name="Finy P."/>
            <person name="Geml J."/>
            <person name="Haridas S."/>
            <person name="Hughes K."/>
            <person name="Justo A."/>
            <person name="Karasinski D."/>
            <person name="Kautmanova I."/>
            <person name="Kiss B."/>
            <person name="Kocsube S."/>
            <person name="Kotiranta H."/>
            <person name="LaButti K.M."/>
            <person name="Lechner B.E."/>
            <person name="Liimatainen K."/>
            <person name="Lipzen A."/>
            <person name="Lukacs Z."/>
            <person name="Mihaltcheva S."/>
            <person name="Morgado L.N."/>
            <person name="Niskanen T."/>
            <person name="Noordeloos M.E."/>
            <person name="Ohm R.A."/>
            <person name="Ortiz-Santana B."/>
            <person name="Ovrebo C."/>
            <person name="Racz N."/>
            <person name="Riley R."/>
            <person name="Savchenko A."/>
            <person name="Shiryaev A."/>
            <person name="Soop K."/>
            <person name="Spirin V."/>
            <person name="Szebenyi C."/>
            <person name="Tomsovsky M."/>
            <person name="Tulloss R.E."/>
            <person name="Uehling J."/>
            <person name="Grigoriev I.V."/>
            <person name="Vagvolgyi C."/>
            <person name="Papp T."/>
            <person name="Martin F.M."/>
            <person name="Miettinen O."/>
            <person name="Hibbett D.S."/>
            <person name="Nagy L.G."/>
        </authorList>
    </citation>
    <scope>NUCLEOTIDE SEQUENCE [LARGE SCALE GENOMIC DNA]</scope>
    <source>
        <strain evidence="3 4">CBS 309.79</strain>
    </source>
</reference>
<name>A0A5C3QKS2_9AGAR</name>
<proteinExistence type="predicted"/>
<evidence type="ECO:0000256" key="1">
    <source>
        <dbReference type="SAM" id="MobiDB-lite"/>
    </source>
</evidence>
<dbReference type="EMBL" id="ML178836">
    <property type="protein sequence ID" value="TFK98973.1"/>
    <property type="molecule type" value="Genomic_DNA"/>
</dbReference>
<accession>A0A5C3QKS2</accession>
<feature type="region of interest" description="Disordered" evidence="1">
    <location>
        <begin position="319"/>
        <end position="339"/>
    </location>
</feature>
<feature type="compositionally biased region" description="Basic and acidic residues" evidence="1">
    <location>
        <begin position="437"/>
        <end position="452"/>
    </location>
</feature>
<evidence type="ECO:0000256" key="2">
    <source>
        <dbReference type="SAM" id="Phobius"/>
    </source>
</evidence>
<keyword evidence="2" id="KW-1133">Transmembrane helix</keyword>
<sequence>MSSGSSFEFENAPSPFNGEDAELFLTAGQFAGLSTKFIIGELLMYGAYFVLALMAMYTIVSRPQRSNRAYLLLAALLITFSIASLLCGFDIASLIVFFESIFIDGSSSVQGRFDNYNAWVGRTKVQPVGYWIGSAGDMGLLYVISDILAAWRAMSIWRSGSRTVLLLVQSFLIFSSFALWVTCAITASLRSLSIAQYNGLPEHESGPIVSALLIASSTASVAANLVATGMIGYTAHIYRRDTGQGVLAVKILAMLTESGLLYAVIQIARLIFMATPNSSISFITASCIFQSTTQIVTAMYTPLLILLIHYGYSMTDGTSQVSTTRSHSKPVPNKDWAPKEWRGNRTSVIQFKQPPGKVALDSSAELSFTDSRFDPSADPRFVPSPTSRFDPGPASRFPRSLDSRFPTSPEFSFASGPYHHKDREGMEMDLPGSTEEGFYHHGEEKRRVEGAV</sequence>